<accession>A0A4C1VSU0</accession>
<dbReference type="Proteomes" id="UP000299102">
    <property type="component" value="Unassembled WGS sequence"/>
</dbReference>
<gene>
    <name evidence="1" type="ORF">EVAR_33742_1</name>
</gene>
<evidence type="ECO:0000313" key="2">
    <source>
        <dbReference type="Proteomes" id="UP000299102"/>
    </source>
</evidence>
<proteinExistence type="predicted"/>
<reference evidence="1 2" key="1">
    <citation type="journal article" date="2019" name="Commun. Biol.">
        <title>The bagworm genome reveals a unique fibroin gene that provides high tensile strength.</title>
        <authorList>
            <person name="Kono N."/>
            <person name="Nakamura H."/>
            <person name="Ohtoshi R."/>
            <person name="Tomita M."/>
            <person name="Numata K."/>
            <person name="Arakawa K."/>
        </authorList>
    </citation>
    <scope>NUCLEOTIDE SEQUENCE [LARGE SCALE GENOMIC DNA]</scope>
</reference>
<protein>
    <submittedName>
        <fullName evidence="1">Uncharacterized protein</fullName>
    </submittedName>
</protein>
<dbReference type="EMBL" id="BGZK01000405">
    <property type="protein sequence ID" value="GBP41751.1"/>
    <property type="molecule type" value="Genomic_DNA"/>
</dbReference>
<sequence>MRNEGSFTNWVQILISTFDRFFASNTPQCGGRMDRTMHYFDFAAALSRRRLFWSFYFNAVRVWSPPAVLAGNRERSRQKSARRRRGTTPTVIVCTSFLKSRKPSTVGELSNYGK</sequence>
<organism evidence="1 2">
    <name type="scientific">Eumeta variegata</name>
    <name type="common">Bagworm moth</name>
    <name type="synonym">Eumeta japonica</name>
    <dbReference type="NCBI Taxonomy" id="151549"/>
    <lineage>
        <taxon>Eukaryota</taxon>
        <taxon>Metazoa</taxon>
        <taxon>Ecdysozoa</taxon>
        <taxon>Arthropoda</taxon>
        <taxon>Hexapoda</taxon>
        <taxon>Insecta</taxon>
        <taxon>Pterygota</taxon>
        <taxon>Neoptera</taxon>
        <taxon>Endopterygota</taxon>
        <taxon>Lepidoptera</taxon>
        <taxon>Glossata</taxon>
        <taxon>Ditrysia</taxon>
        <taxon>Tineoidea</taxon>
        <taxon>Psychidae</taxon>
        <taxon>Oiketicinae</taxon>
        <taxon>Eumeta</taxon>
    </lineage>
</organism>
<name>A0A4C1VSU0_EUMVA</name>
<dbReference type="AlphaFoldDB" id="A0A4C1VSU0"/>
<keyword evidence="2" id="KW-1185">Reference proteome</keyword>
<evidence type="ECO:0000313" key="1">
    <source>
        <dbReference type="EMBL" id="GBP41751.1"/>
    </source>
</evidence>
<comment type="caution">
    <text evidence="1">The sequence shown here is derived from an EMBL/GenBank/DDBJ whole genome shotgun (WGS) entry which is preliminary data.</text>
</comment>